<dbReference type="AlphaFoldDB" id="A0A1T4ZWG2"/>
<reference evidence="3" key="1">
    <citation type="submission" date="2017-02" db="EMBL/GenBank/DDBJ databases">
        <authorList>
            <person name="Varghese N."/>
            <person name="Submissions S."/>
        </authorList>
    </citation>
    <scope>NUCLEOTIDE SEQUENCE [LARGE SCALE GENOMIC DNA]</scope>
    <source>
        <strain evidence="3">R11H</strain>
    </source>
</reference>
<dbReference type="Proteomes" id="UP000190044">
    <property type="component" value="Unassembled WGS sequence"/>
</dbReference>
<keyword evidence="3" id="KW-1185">Reference proteome</keyword>
<evidence type="ECO:0000313" key="3">
    <source>
        <dbReference type="Proteomes" id="UP000190044"/>
    </source>
</evidence>
<evidence type="ECO:0000313" key="2">
    <source>
        <dbReference type="EMBL" id="SKB27121.1"/>
    </source>
</evidence>
<dbReference type="Pfam" id="PF04860">
    <property type="entry name" value="Phage_portal"/>
    <property type="match status" value="1"/>
</dbReference>
<name>A0A1T4ZWG2_9SPHN</name>
<dbReference type="NCBIfam" id="TIGR01537">
    <property type="entry name" value="portal_HK97"/>
    <property type="match status" value="1"/>
</dbReference>
<dbReference type="InterPro" id="IPR006944">
    <property type="entry name" value="Phage/GTA_portal"/>
</dbReference>
<feature type="region of interest" description="Disordered" evidence="1">
    <location>
        <begin position="371"/>
        <end position="396"/>
    </location>
</feature>
<dbReference type="RefSeq" id="WP_245798508.1">
    <property type="nucleotide sequence ID" value="NZ_FUYP01000001.1"/>
</dbReference>
<dbReference type="EMBL" id="FUYP01000001">
    <property type="protein sequence ID" value="SKB27121.1"/>
    <property type="molecule type" value="Genomic_DNA"/>
</dbReference>
<protein>
    <submittedName>
        <fullName evidence="2">Phage portal protein, HK97 family</fullName>
    </submittedName>
</protein>
<organism evidence="2 3">
    <name type="scientific">Sphingopyxis flava</name>
    <dbReference type="NCBI Taxonomy" id="1507287"/>
    <lineage>
        <taxon>Bacteria</taxon>
        <taxon>Pseudomonadati</taxon>
        <taxon>Pseudomonadota</taxon>
        <taxon>Alphaproteobacteria</taxon>
        <taxon>Sphingomonadales</taxon>
        <taxon>Sphingomonadaceae</taxon>
        <taxon>Sphingopyxis</taxon>
    </lineage>
</organism>
<accession>A0A1T4ZWG2</accession>
<gene>
    <name evidence="2" type="ORF">SAMN06295937_1001274</name>
</gene>
<proteinExistence type="predicted"/>
<dbReference type="InterPro" id="IPR006427">
    <property type="entry name" value="Portal_HK97"/>
</dbReference>
<evidence type="ECO:0000256" key="1">
    <source>
        <dbReference type="SAM" id="MobiDB-lite"/>
    </source>
</evidence>
<sequence>MLERALSVISAGLAPRTKANLASPDSRGGWWPLIRESYPGAWQQNVTIDQTAVLAFHAVFSCMTLIASDIAKLRVKLVRFTDGIWEETANAAYSPVLRKPNGFQTRIQFFESWVLSKLSRGNTYVLKKRDNRNVVTGLYVLDPNRVKPLIAPNGDVYYELSTDNVAGIEQPTVIVPASEIIHDRFNCLFHPLVGLSPIFACGLAATQGLKIQENATHLFANASRPSGILIAPGRIDPAAAAAVKEAWDTGFTGQNRAKVAVLGDGMKFEGLTVDPIDAQMVEQMKWTAEVVCSTFHVPPYKIGVGALPSYNNVQALNVEYYSQCLQILIEAIEILLDEALGTGEKLGTEFDIDNLLRMDGVTQMEVLDKGKNLMTPNEGRRKLDLKPTPGGDSVYRQQQDYSLEALAKRDAKDDPFAKGDTGTQAPPADAANDNAMELEAAKALLVFQKGLI</sequence>